<organism evidence="1 2">
    <name type="scientific">Labrys okinawensis</name>
    <dbReference type="NCBI Taxonomy" id="346911"/>
    <lineage>
        <taxon>Bacteria</taxon>
        <taxon>Pseudomonadati</taxon>
        <taxon>Pseudomonadota</taxon>
        <taxon>Alphaproteobacteria</taxon>
        <taxon>Hyphomicrobiales</taxon>
        <taxon>Xanthobacteraceae</taxon>
        <taxon>Labrys</taxon>
    </lineage>
</organism>
<evidence type="ECO:0000313" key="1">
    <source>
        <dbReference type="EMBL" id="PRH88535.1"/>
    </source>
</evidence>
<comment type="caution">
    <text evidence="1">The sequence shown here is derived from an EMBL/GenBank/DDBJ whole genome shotgun (WGS) entry which is preliminary data.</text>
</comment>
<evidence type="ECO:0000313" key="2">
    <source>
        <dbReference type="Proteomes" id="UP000237682"/>
    </source>
</evidence>
<sequence>MSKSNPPLVPTTLCEILQPYPELITRLQETLDQFAEPKPRLQPFDEAVWALKNRLGVFLAESADELDAATTSGDFRVIKQAKDKKATIGRALLCFDRDLDDLWSYFEENKRAYE</sequence>
<dbReference type="EMBL" id="PUEJ01000002">
    <property type="protein sequence ID" value="PRH88535.1"/>
    <property type="molecule type" value="Genomic_DNA"/>
</dbReference>
<dbReference type="Proteomes" id="UP000237682">
    <property type="component" value="Unassembled WGS sequence"/>
</dbReference>
<protein>
    <submittedName>
        <fullName evidence="1">Uncharacterized protein</fullName>
    </submittedName>
</protein>
<dbReference type="AlphaFoldDB" id="A0A2S9QGT0"/>
<reference evidence="1 2" key="1">
    <citation type="submission" date="2018-02" db="EMBL/GenBank/DDBJ databases">
        <title>Whole genome sequencing of endophytic bacterium.</title>
        <authorList>
            <person name="Eedara R."/>
            <person name="Podile A.R."/>
        </authorList>
    </citation>
    <scope>NUCLEOTIDE SEQUENCE [LARGE SCALE GENOMIC DNA]</scope>
    <source>
        <strain evidence="1 2">RP1T</strain>
    </source>
</reference>
<proteinExistence type="predicted"/>
<gene>
    <name evidence="1" type="ORF">C5L14_04635</name>
</gene>
<dbReference type="RefSeq" id="WP_105860886.1">
    <property type="nucleotide sequence ID" value="NZ_PUEJ01000002.1"/>
</dbReference>
<accession>A0A2S9QGT0</accession>
<dbReference type="OrthoDB" id="5999748at2"/>
<keyword evidence="2" id="KW-1185">Reference proteome</keyword>
<name>A0A2S9QGT0_9HYPH</name>